<dbReference type="Proteomes" id="UP001230051">
    <property type="component" value="Unassembled WGS sequence"/>
</dbReference>
<dbReference type="InterPro" id="IPR026750">
    <property type="entry name" value="NTAN1"/>
</dbReference>
<dbReference type="GO" id="GO:0008418">
    <property type="term" value="F:protein-N-terminal asparagine amidohydrolase activity"/>
    <property type="evidence" value="ECO:0007669"/>
    <property type="project" value="InterPro"/>
</dbReference>
<name>A0AAD8CRR1_ACIOX</name>
<proteinExistence type="predicted"/>
<evidence type="ECO:0008006" key="3">
    <source>
        <dbReference type="Google" id="ProtNLM"/>
    </source>
</evidence>
<evidence type="ECO:0000313" key="2">
    <source>
        <dbReference type="Proteomes" id="UP001230051"/>
    </source>
</evidence>
<organism evidence="1 2">
    <name type="scientific">Acipenser oxyrinchus oxyrinchus</name>
    <dbReference type="NCBI Taxonomy" id="40147"/>
    <lineage>
        <taxon>Eukaryota</taxon>
        <taxon>Metazoa</taxon>
        <taxon>Chordata</taxon>
        <taxon>Craniata</taxon>
        <taxon>Vertebrata</taxon>
        <taxon>Euteleostomi</taxon>
        <taxon>Actinopterygii</taxon>
        <taxon>Chondrostei</taxon>
        <taxon>Acipenseriformes</taxon>
        <taxon>Acipenseridae</taxon>
        <taxon>Acipenser</taxon>
    </lineage>
</organism>
<reference evidence="1" key="1">
    <citation type="submission" date="2022-02" db="EMBL/GenBank/DDBJ databases">
        <title>Atlantic sturgeon de novo genome assembly.</title>
        <authorList>
            <person name="Stock M."/>
            <person name="Klopp C."/>
            <person name="Guiguen Y."/>
            <person name="Cabau C."/>
            <person name="Parinello H."/>
            <person name="Santidrian Yebra-Pimentel E."/>
            <person name="Kuhl H."/>
            <person name="Dirks R.P."/>
            <person name="Guessner J."/>
            <person name="Wuertz S."/>
            <person name="Du K."/>
            <person name="Schartl M."/>
        </authorList>
    </citation>
    <scope>NUCLEOTIDE SEQUENCE</scope>
    <source>
        <strain evidence="1">STURGEONOMICS-FGT-2020</strain>
        <tissue evidence="1">Whole blood</tissue>
    </source>
</reference>
<dbReference type="EMBL" id="JAGXEW010000031">
    <property type="protein sequence ID" value="KAK1155421.1"/>
    <property type="molecule type" value="Genomic_DNA"/>
</dbReference>
<dbReference type="GO" id="GO:0005634">
    <property type="term" value="C:nucleus"/>
    <property type="evidence" value="ECO:0007669"/>
    <property type="project" value="TreeGrafter"/>
</dbReference>
<accession>A0AAD8CRR1</accession>
<evidence type="ECO:0000313" key="1">
    <source>
        <dbReference type="EMBL" id="KAK1155421.1"/>
    </source>
</evidence>
<keyword evidence="2" id="KW-1185">Reference proteome</keyword>
<protein>
    <recommendedName>
        <fullName evidence="3">Protein N-terminal asparagine amidohydrolase</fullName>
    </recommendedName>
</protein>
<dbReference type="PANTHER" id="PTHR12498">
    <property type="entry name" value="N-TERMINAL ASPARAGINE AMIDOHYDROLASE"/>
    <property type="match status" value="1"/>
</dbReference>
<dbReference type="GO" id="GO:0006511">
    <property type="term" value="P:ubiquitin-dependent protein catabolic process"/>
    <property type="evidence" value="ECO:0007669"/>
    <property type="project" value="TreeGrafter"/>
</dbReference>
<dbReference type="AlphaFoldDB" id="A0AAD8CRR1"/>
<sequence>MPLFVNKKKIEDFETIEEFWAKYGDDLRAAAEKFKQMNPEAEKMKLLYVSQREYATIDWGTDNICTIGSDEATTCHVIVLHFQGTGIVSLGHIDGSKVGFGVKGMLNEMKAALCKGSVDESIQYPSVDLYMAGGFCDNRGISQSNTMKLLKLFMKQEINIYIQLACVSELNDVVHEGNHWPVVYGVGVSFGKNSRFGLGLLDIYPAYFPKENEEVIPQITLRGARLVMDKTMRSLYDGKKKQMTIGPYDWFWDILKNDDDTRDLTDGEIRRNFSTSPLVEKPEFSQTIKEQYKYLADNVILQSTKNQVLHYILNPEGKWVPT</sequence>
<dbReference type="PANTHER" id="PTHR12498:SF0">
    <property type="entry name" value="PROTEIN N-TERMINAL ASPARAGINE AMIDOHYDROLASE"/>
    <property type="match status" value="1"/>
</dbReference>
<gene>
    <name evidence="1" type="ORF">AOXY_G27254</name>
</gene>
<comment type="caution">
    <text evidence="1">The sequence shown here is derived from an EMBL/GenBank/DDBJ whole genome shotgun (WGS) entry which is preliminary data.</text>
</comment>
<dbReference type="Pfam" id="PF14736">
    <property type="entry name" value="N_Asn_amidohyd"/>
    <property type="match status" value="1"/>
</dbReference>